<keyword evidence="5" id="KW-0460">Magnesium</keyword>
<dbReference type="PANTHER" id="PTHR12001">
    <property type="entry name" value="GERANYLGERANYL PYROPHOSPHATE SYNTHASE"/>
    <property type="match status" value="1"/>
</dbReference>
<dbReference type="Proteomes" id="UP001501803">
    <property type="component" value="Unassembled WGS sequence"/>
</dbReference>
<reference evidence="8" key="1">
    <citation type="journal article" date="2019" name="Int. J. Syst. Evol. Microbiol.">
        <title>The Global Catalogue of Microorganisms (GCM) 10K type strain sequencing project: providing services to taxonomists for standard genome sequencing and annotation.</title>
        <authorList>
            <consortium name="The Broad Institute Genomics Platform"/>
            <consortium name="The Broad Institute Genome Sequencing Center for Infectious Disease"/>
            <person name="Wu L."/>
            <person name="Ma J."/>
        </authorList>
    </citation>
    <scope>NUCLEOTIDE SEQUENCE [LARGE SCALE GENOMIC DNA]</scope>
    <source>
        <strain evidence="8">JCM 17021</strain>
    </source>
</reference>
<dbReference type="Gene3D" id="1.10.600.10">
    <property type="entry name" value="Farnesyl Diphosphate Synthase"/>
    <property type="match status" value="1"/>
</dbReference>
<evidence type="ECO:0000313" key="8">
    <source>
        <dbReference type="Proteomes" id="UP001501803"/>
    </source>
</evidence>
<evidence type="ECO:0000256" key="6">
    <source>
        <dbReference type="RuleBase" id="RU004466"/>
    </source>
</evidence>
<keyword evidence="4" id="KW-0479">Metal-binding</keyword>
<organism evidence="7 8">
    <name type="scientific">Leifsonia kafniensis</name>
    <dbReference type="NCBI Taxonomy" id="475957"/>
    <lineage>
        <taxon>Bacteria</taxon>
        <taxon>Bacillati</taxon>
        <taxon>Actinomycetota</taxon>
        <taxon>Actinomycetes</taxon>
        <taxon>Micrococcales</taxon>
        <taxon>Microbacteriaceae</taxon>
        <taxon>Leifsonia</taxon>
    </lineage>
</organism>
<evidence type="ECO:0000256" key="5">
    <source>
        <dbReference type="ARBA" id="ARBA00022842"/>
    </source>
</evidence>
<dbReference type="Pfam" id="PF00348">
    <property type="entry name" value="polyprenyl_synt"/>
    <property type="match status" value="1"/>
</dbReference>
<comment type="caution">
    <text evidence="7">The sequence shown here is derived from an EMBL/GenBank/DDBJ whole genome shotgun (WGS) entry which is preliminary data.</text>
</comment>
<evidence type="ECO:0000256" key="1">
    <source>
        <dbReference type="ARBA" id="ARBA00001946"/>
    </source>
</evidence>
<sequence length="290" mass="30624">MGGTDLDILGEVAGAQQLLHIGLCLHDDLLDGDRMRHGTANLIARVTDVGLASGLAADVAERQAMAAGLLAGDLALNAAIRALLSVPALDHVRQRLATETTSALERTIAGELIDVRSEVIPPVQAEPLRVAELKTAGYSVALPLRMGAIAAGVTSESVLDGLHRIGIAFGIAYQLVDDDLGLFGSAAHTGKSVLSDVQRGKRTEHIREAYSRAGAPDRAVLDRLLGFGDATENDVEAVREIVVRTGARDSVRETVDKHLEHGIRLAHAGLPAALAGHLTRLALTLRERTR</sequence>
<accession>A0ABP7KRI0</accession>
<evidence type="ECO:0000313" key="7">
    <source>
        <dbReference type="EMBL" id="GAA3885563.1"/>
    </source>
</evidence>
<protein>
    <recommendedName>
        <fullName evidence="9">Polyprenyl synthetase family protein</fullName>
    </recommendedName>
</protein>
<keyword evidence="3 6" id="KW-0808">Transferase</keyword>
<evidence type="ECO:0008006" key="9">
    <source>
        <dbReference type="Google" id="ProtNLM"/>
    </source>
</evidence>
<dbReference type="InterPro" id="IPR000092">
    <property type="entry name" value="Polyprenyl_synt"/>
</dbReference>
<dbReference type="SUPFAM" id="SSF48576">
    <property type="entry name" value="Terpenoid synthases"/>
    <property type="match status" value="1"/>
</dbReference>
<dbReference type="EMBL" id="BAABCN010000010">
    <property type="protein sequence ID" value="GAA3885563.1"/>
    <property type="molecule type" value="Genomic_DNA"/>
</dbReference>
<proteinExistence type="inferred from homology"/>
<evidence type="ECO:0000256" key="2">
    <source>
        <dbReference type="ARBA" id="ARBA00006706"/>
    </source>
</evidence>
<comment type="similarity">
    <text evidence="2 6">Belongs to the FPP/GGPP synthase family.</text>
</comment>
<name>A0ABP7KRI0_9MICO</name>
<dbReference type="InterPro" id="IPR008949">
    <property type="entry name" value="Isoprenoid_synthase_dom_sf"/>
</dbReference>
<comment type="cofactor">
    <cofactor evidence="1">
        <name>Mg(2+)</name>
        <dbReference type="ChEBI" id="CHEBI:18420"/>
    </cofactor>
</comment>
<keyword evidence="8" id="KW-1185">Reference proteome</keyword>
<dbReference type="PANTHER" id="PTHR12001:SF85">
    <property type="entry name" value="SHORT CHAIN ISOPRENYL DIPHOSPHATE SYNTHASE"/>
    <property type="match status" value="1"/>
</dbReference>
<gene>
    <name evidence="7" type="ORF">GCM10022381_29630</name>
</gene>
<evidence type="ECO:0000256" key="3">
    <source>
        <dbReference type="ARBA" id="ARBA00022679"/>
    </source>
</evidence>
<evidence type="ECO:0000256" key="4">
    <source>
        <dbReference type="ARBA" id="ARBA00022723"/>
    </source>
</evidence>